<dbReference type="PROSITE" id="PS00678">
    <property type="entry name" value="WD_REPEATS_1"/>
    <property type="match status" value="1"/>
</dbReference>
<dbReference type="Pfam" id="PF00400">
    <property type="entry name" value="WD40"/>
    <property type="match status" value="6"/>
</dbReference>
<feature type="compositionally biased region" description="Polar residues" evidence="7">
    <location>
        <begin position="131"/>
        <end position="141"/>
    </location>
</feature>
<organism evidence="9 10">
    <name type="scientific">Psilopogon haemacephalus</name>
    <name type="common">coppersmith barbet</name>
    <dbReference type="NCBI Taxonomy" id="2585815"/>
    <lineage>
        <taxon>Eukaryota</taxon>
        <taxon>Metazoa</taxon>
        <taxon>Chordata</taxon>
        <taxon>Craniata</taxon>
        <taxon>Vertebrata</taxon>
        <taxon>Euteleostomi</taxon>
        <taxon>Archelosauria</taxon>
        <taxon>Archosauria</taxon>
        <taxon>Dinosauria</taxon>
        <taxon>Saurischia</taxon>
        <taxon>Theropoda</taxon>
        <taxon>Coelurosauria</taxon>
        <taxon>Aves</taxon>
        <taxon>Neognathae</taxon>
        <taxon>Neoaves</taxon>
        <taxon>Telluraves</taxon>
        <taxon>Coraciimorphae</taxon>
        <taxon>Piciformes</taxon>
        <taxon>Megalaimidae</taxon>
        <taxon>Psilopogon</taxon>
    </lineage>
</organism>
<feature type="compositionally biased region" description="Low complexity" evidence="7">
    <location>
        <begin position="220"/>
        <end position="249"/>
    </location>
</feature>
<keyword evidence="3 6" id="KW-0853">WD repeat</keyword>
<feature type="repeat" description="WD" evidence="6">
    <location>
        <begin position="611"/>
        <end position="642"/>
    </location>
</feature>
<dbReference type="InterPro" id="IPR005617">
    <property type="entry name" value="Groucho/TLE_N"/>
</dbReference>
<dbReference type="Pfam" id="PF03920">
    <property type="entry name" value="TLE_N"/>
    <property type="match status" value="1"/>
</dbReference>
<comment type="similarity">
    <text evidence="2">Belongs to the WD repeat Groucho/TLE family.</text>
</comment>
<evidence type="ECO:0000256" key="5">
    <source>
        <dbReference type="ARBA" id="ARBA00023242"/>
    </source>
</evidence>
<dbReference type="OrthoDB" id="2624652at2759"/>
<dbReference type="InterPro" id="IPR019775">
    <property type="entry name" value="WD40_repeat_CS"/>
</dbReference>
<proteinExistence type="inferred from homology"/>
<dbReference type="PANTHER" id="PTHR10814">
    <property type="entry name" value="TRANSDUCIN-LIKE ENHANCER PROTEIN"/>
    <property type="match status" value="1"/>
</dbReference>
<comment type="subcellular location">
    <subcellularLocation>
        <location evidence="1">Nucleus</location>
    </subcellularLocation>
</comment>
<evidence type="ECO:0000256" key="3">
    <source>
        <dbReference type="ARBA" id="ARBA00022574"/>
    </source>
</evidence>
<accession>A0A7K9C0A7</accession>
<evidence type="ECO:0000256" key="4">
    <source>
        <dbReference type="ARBA" id="ARBA00022737"/>
    </source>
</evidence>
<evidence type="ECO:0000313" key="10">
    <source>
        <dbReference type="Proteomes" id="UP000574528"/>
    </source>
</evidence>
<dbReference type="EMBL" id="VWZI01009979">
    <property type="protein sequence ID" value="NXG46061.1"/>
    <property type="molecule type" value="Genomic_DNA"/>
</dbReference>
<sequence length="687" mass="73398">QYYEMSYGLNIEMHKQAEIVKRLSAICAQMIPFLTQEHQQQVLQAVERAKQVTMGELNSIVGQQQQLQHLSHHASPIPLTPHPSSLQPPGLSSTSGLLALSGALMAQAQLASKEDRVAQDGESRAFLSLPLAQSGSASPPESLQEEERPGGTTGLKRKREEKDPTGHYDSDGDKSDYNLVVDEVSLKDTPEPCICSQLCPRALCSTSVGSCVVLGSLSQPSAEAAPPSAAQPEPAASTASSKPSSASPPHDSLTPGPGPSSATLLRQPPAKAPTTDTISESLRSPLSMPSSFSSSSFGMMPPATLNGELPAPSMYLGIHLSPQVSSAVLYHRSPMVAFESHPHLRASTLSSSLSSIPGGKPAYSFHVSADGQMQPVPFPPDALIGSGIPRHARQLHTLSHGEVVCAVTISSSTRHVYTGGKGCVKVWDVGQPGTKTAVAQLDCLNRDNYIRSCKLLPDGRSLIVGGEASTLSIWDLAAPTPRIKAELTSSAPACYALAISPDAKVCFSCCSDGNIVVWDLQNQTLVRQFQGHTDGASCIDISNYGTKLWTGGLDNTVRCWDLREGRQLQQHDFSSQIFSLGHCPTGEWLAVGMESSNVEILHVSKPDKYQLHLHESCVLSLKFASCGKWFVSTGKDNLLNAWRTPYGASIFQSKESSSVLSCDISINDKFIVTGSGDKKATVYEVVY</sequence>
<gene>
    <name evidence="9" type="primary">Tle2</name>
    <name evidence="9" type="ORF">PSIHAE_R03333</name>
</gene>
<feature type="region of interest" description="Disordered" evidence="7">
    <location>
        <begin position="129"/>
        <end position="176"/>
    </location>
</feature>
<dbReference type="GO" id="GO:0005667">
    <property type="term" value="C:transcription regulator complex"/>
    <property type="evidence" value="ECO:0007669"/>
    <property type="project" value="TreeGrafter"/>
</dbReference>
<evidence type="ECO:0000256" key="6">
    <source>
        <dbReference type="PROSITE-ProRule" id="PRU00221"/>
    </source>
</evidence>
<feature type="region of interest" description="Disordered" evidence="7">
    <location>
        <begin position="220"/>
        <end position="295"/>
    </location>
</feature>
<dbReference type="PRINTS" id="PR01850">
    <property type="entry name" value="GROUCHOFAMLY"/>
</dbReference>
<feature type="repeat" description="WD" evidence="6">
    <location>
        <begin position="487"/>
        <end position="528"/>
    </location>
</feature>
<name>A0A7K9C0A7_9PICI</name>
<dbReference type="Proteomes" id="UP000574528">
    <property type="component" value="Unassembled WGS sequence"/>
</dbReference>
<dbReference type="SMART" id="SM00320">
    <property type="entry name" value="WD40"/>
    <property type="match status" value="7"/>
</dbReference>
<dbReference type="AlphaFoldDB" id="A0A7K9C0A7"/>
<protein>
    <submittedName>
        <fullName evidence="9">TLE2 protein</fullName>
    </submittedName>
</protein>
<feature type="repeat" description="WD" evidence="6">
    <location>
        <begin position="529"/>
        <end position="570"/>
    </location>
</feature>
<feature type="non-terminal residue" evidence="9">
    <location>
        <position position="687"/>
    </location>
</feature>
<dbReference type="PROSITE" id="PS50294">
    <property type="entry name" value="WD_REPEATS_REGION"/>
    <property type="match status" value="1"/>
</dbReference>
<dbReference type="InterPro" id="IPR015943">
    <property type="entry name" value="WD40/YVTN_repeat-like_dom_sf"/>
</dbReference>
<feature type="region of interest" description="Disordered" evidence="7">
    <location>
        <begin position="63"/>
        <end position="93"/>
    </location>
</feature>
<dbReference type="Gene3D" id="2.130.10.10">
    <property type="entry name" value="YVTN repeat-like/Quinoprotein amine dehydrogenase"/>
    <property type="match status" value="1"/>
</dbReference>
<feature type="compositionally biased region" description="Low complexity" evidence="7">
    <location>
        <begin position="83"/>
        <end position="93"/>
    </location>
</feature>
<dbReference type="PROSITE" id="PS50082">
    <property type="entry name" value="WD_REPEATS_2"/>
    <property type="match status" value="3"/>
</dbReference>
<evidence type="ECO:0000256" key="7">
    <source>
        <dbReference type="SAM" id="MobiDB-lite"/>
    </source>
</evidence>
<dbReference type="SUPFAM" id="SSF50978">
    <property type="entry name" value="WD40 repeat-like"/>
    <property type="match status" value="1"/>
</dbReference>
<dbReference type="FunFam" id="2.130.10.10:FF:000001">
    <property type="entry name" value="transducin-like enhancer protein 3 isoform X1"/>
    <property type="match status" value="1"/>
</dbReference>
<dbReference type="InterPro" id="IPR036322">
    <property type="entry name" value="WD40_repeat_dom_sf"/>
</dbReference>
<dbReference type="InterPro" id="IPR001680">
    <property type="entry name" value="WD40_rpt"/>
</dbReference>
<reference evidence="9 10" key="1">
    <citation type="submission" date="2019-09" db="EMBL/GenBank/DDBJ databases">
        <title>Bird 10,000 Genomes (B10K) Project - Family phase.</title>
        <authorList>
            <person name="Zhang G."/>
        </authorList>
    </citation>
    <scope>NUCLEOTIDE SEQUENCE [LARGE SCALE GENOMIC DNA]</scope>
    <source>
        <strain evidence="9">B10K-DU-001-24</strain>
        <tissue evidence="9">Muscle</tissue>
    </source>
</reference>
<keyword evidence="10" id="KW-1185">Reference proteome</keyword>
<comment type="caution">
    <text evidence="9">The sequence shown here is derived from an EMBL/GenBank/DDBJ whole genome shotgun (WGS) entry which is preliminary data.</text>
</comment>
<dbReference type="GO" id="GO:0003714">
    <property type="term" value="F:transcription corepressor activity"/>
    <property type="evidence" value="ECO:0007669"/>
    <property type="project" value="TreeGrafter"/>
</dbReference>
<keyword evidence="5" id="KW-0539">Nucleus</keyword>
<evidence type="ECO:0000256" key="2">
    <source>
        <dbReference type="ARBA" id="ARBA00005969"/>
    </source>
</evidence>
<dbReference type="GO" id="GO:0005634">
    <property type="term" value="C:nucleus"/>
    <property type="evidence" value="ECO:0007669"/>
    <property type="project" value="UniProtKB-SubCell"/>
</dbReference>
<evidence type="ECO:0000256" key="1">
    <source>
        <dbReference type="ARBA" id="ARBA00004123"/>
    </source>
</evidence>
<feature type="compositionally biased region" description="Low complexity" evidence="7">
    <location>
        <begin position="279"/>
        <end position="295"/>
    </location>
</feature>
<feature type="compositionally biased region" description="Basic and acidic residues" evidence="7">
    <location>
        <begin position="158"/>
        <end position="176"/>
    </location>
</feature>
<evidence type="ECO:0000313" key="9">
    <source>
        <dbReference type="EMBL" id="NXG46061.1"/>
    </source>
</evidence>
<evidence type="ECO:0000259" key="8">
    <source>
        <dbReference type="Pfam" id="PF03920"/>
    </source>
</evidence>
<dbReference type="PANTHER" id="PTHR10814:SF4">
    <property type="entry name" value="TRANSDUCIN-LIKE ENHANCER PROTEIN 2"/>
    <property type="match status" value="1"/>
</dbReference>
<feature type="non-terminal residue" evidence="9">
    <location>
        <position position="1"/>
    </location>
</feature>
<keyword evidence="4" id="KW-0677">Repeat</keyword>
<feature type="domain" description="Groucho/TLE N-terminal Q-rich" evidence="8">
    <location>
        <begin position="2"/>
        <end position="69"/>
    </location>
</feature>
<dbReference type="GO" id="GO:0090090">
    <property type="term" value="P:negative regulation of canonical Wnt signaling pathway"/>
    <property type="evidence" value="ECO:0007669"/>
    <property type="project" value="TreeGrafter"/>
</dbReference>
<dbReference type="InterPro" id="IPR009146">
    <property type="entry name" value="Groucho_enhance"/>
</dbReference>